<organism evidence="5 6">
    <name type="scientific">Kribbella hippodromi</name>
    <dbReference type="NCBI Taxonomy" id="434347"/>
    <lineage>
        <taxon>Bacteria</taxon>
        <taxon>Bacillati</taxon>
        <taxon>Actinomycetota</taxon>
        <taxon>Actinomycetes</taxon>
        <taxon>Propionibacteriales</taxon>
        <taxon>Kribbellaceae</taxon>
        <taxon>Kribbella</taxon>
    </lineage>
</organism>
<evidence type="ECO:0000313" key="5">
    <source>
        <dbReference type="EMBL" id="GAA1559988.1"/>
    </source>
</evidence>
<evidence type="ECO:0000313" key="6">
    <source>
        <dbReference type="Proteomes" id="UP001501705"/>
    </source>
</evidence>
<dbReference type="Pfam" id="PF00171">
    <property type="entry name" value="Aldedh"/>
    <property type="match status" value="1"/>
</dbReference>
<proteinExistence type="inferred from homology"/>
<feature type="domain" description="Aldehyde dehydrogenase" evidence="4">
    <location>
        <begin position="21"/>
        <end position="471"/>
    </location>
</feature>
<dbReference type="Proteomes" id="UP001501705">
    <property type="component" value="Unassembled WGS sequence"/>
</dbReference>
<keyword evidence="1 3" id="KW-0560">Oxidoreductase</keyword>
<dbReference type="PROSITE" id="PS00070">
    <property type="entry name" value="ALDEHYDE_DEHYDR_CYS"/>
    <property type="match status" value="1"/>
</dbReference>
<comment type="similarity">
    <text evidence="3">Belongs to the aldehyde dehydrogenase family.</text>
</comment>
<dbReference type="Gene3D" id="3.40.605.10">
    <property type="entry name" value="Aldehyde Dehydrogenase, Chain A, domain 1"/>
    <property type="match status" value="1"/>
</dbReference>
<evidence type="ECO:0000256" key="1">
    <source>
        <dbReference type="ARBA" id="ARBA00023002"/>
    </source>
</evidence>
<comment type="caution">
    <text evidence="5">The sequence shown here is derived from an EMBL/GenBank/DDBJ whole genome shotgun (WGS) entry which is preliminary data.</text>
</comment>
<reference evidence="5 6" key="1">
    <citation type="journal article" date="2019" name="Int. J. Syst. Evol. Microbiol.">
        <title>The Global Catalogue of Microorganisms (GCM) 10K type strain sequencing project: providing services to taxonomists for standard genome sequencing and annotation.</title>
        <authorList>
            <consortium name="The Broad Institute Genomics Platform"/>
            <consortium name="The Broad Institute Genome Sequencing Center for Infectious Disease"/>
            <person name="Wu L."/>
            <person name="Ma J."/>
        </authorList>
    </citation>
    <scope>NUCLEOTIDE SEQUENCE [LARGE SCALE GENOMIC DNA]</scope>
    <source>
        <strain evidence="5 6">JCM 15572</strain>
    </source>
</reference>
<dbReference type="Gene3D" id="3.40.309.10">
    <property type="entry name" value="Aldehyde Dehydrogenase, Chain A, domain 2"/>
    <property type="match status" value="1"/>
</dbReference>
<gene>
    <name evidence="5" type="ORF">GCM10009804_16020</name>
</gene>
<evidence type="ECO:0000256" key="2">
    <source>
        <dbReference type="PROSITE-ProRule" id="PRU10007"/>
    </source>
</evidence>
<dbReference type="EMBL" id="BAAAPH010000004">
    <property type="protein sequence ID" value="GAA1559988.1"/>
    <property type="molecule type" value="Genomic_DNA"/>
</dbReference>
<name>A0ABN2CMA6_9ACTN</name>
<sequence length="477" mass="50015">MTTVPAANHWIDGKPGNDAVATIAVTDPASGQTVLDLPVASAAVVDQAVRSSRTAFETWGRAAHSYRAAKLLEFADVLTADLDNLVGLESLDVGKPEPHARQEIAWAIDLIRFAAGAGRALESLSAGEYVPGKTSFVRREPLGVIAGITPWNYPMVMLAYKTAAALAAGNTLVLKPAEQTPLTTIRVAELAAQVLGDGVLNVVLGDGETTGASMVRHPDIALVTLTGDTSTGRIVARSAADTLKRTVLELGGKSPVLVFGDADLDLVAEGIRKGGFYNSGQDCTAASRVIAHPDVYDELAERLREGVAGITVGAPADEPDMGPVVSAEQRDRVLGFVERADAAGAKVTVGGTAIDRPGYFVTPTLVEGPAQDSEIVQREVFGPVVTIQRADDEDAMVAMANGTAYGLGASVWTRNVGRAIDVSGRIDAGAVWVNCHDVVTPEMPHGGVRASGYGKDLSLYSIAEMTHLKHVMVDHER</sequence>
<dbReference type="InterPro" id="IPR015590">
    <property type="entry name" value="Aldehyde_DH_dom"/>
</dbReference>
<dbReference type="InterPro" id="IPR016161">
    <property type="entry name" value="Ald_DH/histidinol_DH"/>
</dbReference>
<dbReference type="InterPro" id="IPR016163">
    <property type="entry name" value="Ald_DH_C"/>
</dbReference>
<protein>
    <submittedName>
        <fullName evidence="5">Gamma-aminobutyraldehyde dehydrogenase</fullName>
    </submittedName>
</protein>
<dbReference type="RefSeq" id="WP_344232723.1">
    <property type="nucleotide sequence ID" value="NZ_BAAAPH010000004.1"/>
</dbReference>
<keyword evidence="6" id="KW-1185">Reference proteome</keyword>
<dbReference type="PROSITE" id="PS00687">
    <property type="entry name" value="ALDEHYDE_DEHYDR_GLU"/>
    <property type="match status" value="1"/>
</dbReference>
<feature type="active site" evidence="2">
    <location>
        <position position="249"/>
    </location>
</feature>
<dbReference type="PANTHER" id="PTHR11699">
    <property type="entry name" value="ALDEHYDE DEHYDROGENASE-RELATED"/>
    <property type="match status" value="1"/>
</dbReference>
<evidence type="ECO:0000256" key="3">
    <source>
        <dbReference type="RuleBase" id="RU003345"/>
    </source>
</evidence>
<dbReference type="InterPro" id="IPR016162">
    <property type="entry name" value="Ald_DH_N"/>
</dbReference>
<dbReference type="InterPro" id="IPR016160">
    <property type="entry name" value="Ald_DH_CS_CYS"/>
</dbReference>
<evidence type="ECO:0000259" key="4">
    <source>
        <dbReference type="Pfam" id="PF00171"/>
    </source>
</evidence>
<accession>A0ABN2CMA6</accession>
<dbReference type="InterPro" id="IPR029510">
    <property type="entry name" value="Ald_DH_CS_GLU"/>
</dbReference>
<dbReference type="SUPFAM" id="SSF53720">
    <property type="entry name" value="ALDH-like"/>
    <property type="match status" value="1"/>
</dbReference>